<evidence type="ECO:0000256" key="4">
    <source>
        <dbReference type="ARBA" id="ARBA00022679"/>
    </source>
</evidence>
<feature type="transmembrane region" description="Helical" evidence="9">
    <location>
        <begin position="769"/>
        <end position="787"/>
    </location>
</feature>
<dbReference type="PROSITE" id="PS50109">
    <property type="entry name" value="HIS_KIN"/>
    <property type="match status" value="1"/>
</dbReference>
<dbReference type="AlphaFoldDB" id="A0A7G8PSI0"/>
<evidence type="ECO:0000256" key="3">
    <source>
        <dbReference type="ARBA" id="ARBA00022553"/>
    </source>
</evidence>
<dbReference type="InterPro" id="IPR036890">
    <property type="entry name" value="HATPase_C_sf"/>
</dbReference>
<dbReference type="GO" id="GO:0000155">
    <property type="term" value="F:phosphorelay sensor kinase activity"/>
    <property type="evidence" value="ECO:0007669"/>
    <property type="project" value="InterPro"/>
</dbReference>
<dbReference type="CDD" id="cd16917">
    <property type="entry name" value="HATPase_UhpB-NarQ-NarX-like"/>
    <property type="match status" value="1"/>
</dbReference>
<dbReference type="InterPro" id="IPR005467">
    <property type="entry name" value="His_kinase_dom"/>
</dbReference>
<evidence type="ECO:0000256" key="1">
    <source>
        <dbReference type="ARBA" id="ARBA00000085"/>
    </source>
</evidence>
<dbReference type="Pfam" id="PF02518">
    <property type="entry name" value="HATPase_c"/>
    <property type="match status" value="1"/>
</dbReference>
<dbReference type="GO" id="GO:0005524">
    <property type="term" value="F:ATP binding"/>
    <property type="evidence" value="ECO:0007669"/>
    <property type="project" value="UniProtKB-KW"/>
</dbReference>
<dbReference type="InterPro" id="IPR015943">
    <property type="entry name" value="WD40/YVTN_repeat-like_dom_sf"/>
</dbReference>
<evidence type="ECO:0000313" key="12">
    <source>
        <dbReference type="EMBL" id="QNJ97296.1"/>
    </source>
</evidence>
<keyword evidence="10" id="KW-0732">Signal</keyword>
<keyword evidence="5" id="KW-0547">Nucleotide-binding</keyword>
<feature type="signal peptide" evidence="10">
    <location>
        <begin position="1"/>
        <end position="19"/>
    </location>
</feature>
<dbReference type="PANTHER" id="PTHR24421:SF10">
    <property type="entry name" value="NITRATE_NITRITE SENSOR PROTEIN NARQ"/>
    <property type="match status" value="1"/>
</dbReference>
<dbReference type="Gene3D" id="3.30.565.10">
    <property type="entry name" value="Histidine kinase-like ATPase, C-terminal domain"/>
    <property type="match status" value="1"/>
</dbReference>
<keyword evidence="13" id="KW-1185">Reference proteome</keyword>
<name>A0A7G8PSI0_9FLAO</name>
<dbReference type="KEGG" id="alti:ALE3EI_0720"/>
<keyword evidence="6 12" id="KW-0418">Kinase</keyword>
<keyword evidence="8" id="KW-0902">Two-component regulatory system</keyword>
<evidence type="ECO:0000313" key="13">
    <source>
        <dbReference type="Proteomes" id="UP000515514"/>
    </source>
</evidence>
<feature type="chain" id="PRO_5028815824" description="histidine kinase" evidence="10">
    <location>
        <begin position="20"/>
        <end position="996"/>
    </location>
</feature>
<dbReference type="Gene3D" id="1.20.5.1930">
    <property type="match status" value="1"/>
</dbReference>
<evidence type="ECO:0000256" key="7">
    <source>
        <dbReference type="ARBA" id="ARBA00022840"/>
    </source>
</evidence>
<dbReference type="RefSeq" id="WP_186990938.1">
    <property type="nucleotide sequence ID" value="NZ_CP052909.1"/>
</dbReference>
<dbReference type="Proteomes" id="UP000515514">
    <property type="component" value="Chromosome"/>
</dbReference>
<reference evidence="12 13" key="1">
    <citation type="submission" date="2020-04" db="EMBL/GenBank/DDBJ databases">
        <title>Genome sequence of Altibacter aquimarinus strain ALE3EI.</title>
        <authorList>
            <person name="Oh H.-M."/>
            <person name="Jang D."/>
        </authorList>
    </citation>
    <scope>NUCLEOTIDE SEQUENCE [LARGE SCALE GENOMIC DNA]</scope>
    <source>
        <strain evidence="12 13">ALE3EI</strain>
    </source>
</reference>
<evidence type="ECO:0000256" key="5">
    <source>
        <dbReference type="ARBA" id="ARBA00022741"/>
    </source>
</evidence>
<dbReference type="Gene3D" id="2.130.10.10">
    <property type="entry name" value="YVTN repeat-like/Quinoprotein amine dehydrogenase"/>
    <property type="match status" value="3"/>
</dbReference>
<evidence type="ECO:0000256" key="6">
    <source>
        <dbReference type="ARBA" id="ARBA00022777"/>
    </source>
</evidence>
<dbReference type="InterPro" id="IPR003594">
    <property type="entry name" value="HATPase_dom"/>
</dbReference>
<evidence type="ECO:0000256" key="8">
    <source>
        <dbReference type="ARBA" id="ARBA00023012"/>
    </source>
</evidence>
<evidence type="ECO:0000256" key="9">
    <source>
        <dbReference type="SAM" id="Phobius"/>
    </source>
</evidence>
<dbReference type="Pfam" id="PF07730">
    <property type="entry name" value="HisKA_3"/>
    <property type="match status" value="1"/>
</dbReference>
<dbReference type="PANTHER" id="PTHR24421">
    <property type="entry name" value="NITRATE/NITRITE SENSOR PROTEIN NARX-RELATED"/>
    <property type="match status" value="1"/>
</dbReference>
<dbReference type="GO" id="GO:0016020">
    <property type="term" value="C:membrane"/>
    <property type="evidence" value="ECO:0007669"/>
    <property type="project" value="InterPro"/>
</dbReference>
<proteinExistence type="predicted"/>
<sequence length="996" mass="114884">MKNFLIFSVAILFFFNARAQQGKIYHKIFTKQEGLEIDIIKAMTFDNDGFLWLGGENLDIRTIIQSDKKLAIQRFNGVSFHTIPLPEFKERLIRIDQIYKRADGKFYVQAGFSSGLRMLLFDPYTMAFTTVLVSEQTSRLKAVSPVFNVQQDNILLTQQDQTIFVNRLNDDLSMTVMFSFDQTEYNFLLDSSTKFIPFEEFCVIGDDNFPLQFLSWNGKKLKEYSGEAFKRQRDIVKNKFYIDEIFVNRDTSFVFMNNDPELYFVDENEQEFKIISNGSLNNNLHEIYTDNYSNTMSFSVNDETLRFSTMGDTGFEEKYILEYFKSSSAIQTVSNNLKEDVWIGTSNTELHYFRFPSEKIKTYLPDSSIRTIFRRDSENYIVATENNGWFLLNSTSNEIKKYNLFENGVPIEPRSSRNIIKKGNRLWSNSISSIISVEADASVNAYRHYPVLCLESLSDSTLVYGTKGYNLMEFNVVTKQHTPLAVTDSLVIYDLAVTKEYVVGATDKGILSYHLKSGEAKLFQDVPGMEDPFLLMADTYKDYPFILGSRAGDIITFDPKTDKTESIYKDALEVGIAGIAYGEDTWWINTFNGVVAWNSLDGSSKRYFEKDGLSHNEGNRYSILKTEKGIFSGTLKGLNYFDPTSLNFIEKDMELVLLKVRNYDGSKNGIRDKYDRTALNNHSIELPSEYRELELDFGITNNIANREHSYRYSLNNSEWIPIKQPTIHFPNLAAGNYRLKIEAWDSSRKQIGKTLTLAIQSKNFFYKTWWFYGMLLFILTGLFYYLLKQAISKKKLQEDFSANLMVSQEVERTRIAKELHDSVGQQLTLIKKRAQKDEQEAITKLTHNALEEIREISRGLYPTMLKQLGLTESIEQLVYELDEKSSMFFSSEIDDIDSVFNEQQTLNFYRFIQECMSNILKHSEATSVLLTITNTKSKVVLEIKDNGIGFDHVTQLKKNSLGLKTMTERVRMLHGILNIESKTGQGTYIKAEIPKK</sequence>
<dbReference type="InterPro" id="IPR013783">
    <property type="entry name" value="Ig-like_fold"/>
</dbReference>
<dbReference type="EMBL" id="CP052909">
    <property type="protein sequence ID" value="QNJ97296.1"/>
    <property type="molecule type" value="Genomic_DNA"/>
</dbReference>
<dbReference type="GO" id="GO:0046983">
    <property type="term" value="F:protein dimerization activity"/>
    <property type="evidence" value="ECO:0007669"/>
    <property type="project" value="InterPro"/>
</dbReference>
<dbReference type="EC" id="2.7.13.3" evidence="2"/>
<organism evidence="12 13">
    <name type="scientific">Constantimarinum furrinae</name>
    <dbReference type="NCBI Taxonomy" id="2562285"/>
    <lineage>
        <taxon>Bacteria</taxon>
        <taxon>Pseudomonadati</taxon>
        <taxon>Bacteroidota</taxon>
        <taxon>Flavobacteriia</taxon>
        <taxon>Flavobacteriales</taxon>
        <taxon>Flavobacteriaceae</taxon>
        <taxon>Altibacter/Constantimarinum group</taxon>
        <taxon>Constantimarinum</taxon>
    </lineage>
</organism>
<dbReference type="SUPFAM" id="SSF55874">
    <property type="entry name" value="ATPase domain of HSP90 chaperone/DNA topoisomerase II/histidine kinase"/>
    <property type="match status" value="1"/>
</dbReference>
<keyword evidence="7" id="KW-0067">ATP-binding</keyword>
<accession>A0A7G8PSI0</accession>
<dbReference type="Gene3D" id="2.60.40.10">
    <property type="entry name" value="Immunoglobulins"/>
    <property type="match status" value="1"/>
</dbReference>
<gene>
    <name evidence="12" type="ORF">ALE3EI_0720</name>
</gene>
<dbReference type="SUPFAM" id="SSF63829">
    <property type="entry name" value="Calcium-dependent phosphotriesterase"/>
    <property type="match status" value="1"/>
</dbReference>
<keyword evidence="4" id="KW-0808">Transferase</keyword>
<evidence type="ECO:0000256" key="10">
    <source>
        <dbReference type="SAM" id="SignalP"/>
    </source>
</evidence>
<keyword evidence="9" id="KW-1133">Transmembrane helix</keyword>
<protein>
    <recommendedName>
        <fullName evidence="2">histidine kinase</fullName>
        <ecNumber evidence="2">2.7.13.3</ecNumber>
    </recommendedName>
</protein>
<evidence type="ECO:0000259" key="11">
    <source>
        <dbReference type="PROSITE" id="PS50109"/>
    </source>
</evidence>
<dbReference type="InterPro" id="IPR011712">
    <property type="entry name" value="Sig_transdc_His_kin_sub3_dim/P"/>
</dbReference>
<evidence type="ECO:0000256" key="2">
    <source>
        <dbReference type="ARBA" id="ARBA00012438"/>
    </source>
</evidence>
<keyword evidence="9" id="KW-0472">Membrane</keyword>
<dbReference type="InterPro" id="IPR050482">
    <property type="entry name" value="Sensor_HK_TwoCompSys"/>
</dbReference>
<comment type="catalytic activity">
    <reaction evidence="1">
        <text>ATP + protein L-histidine = ADP + protein N-phospho-L-histidine.</text>
        <dbReference type="EC" id="2.7.13.3"/>
    </reaction>
</comment>
<keyword evidence="9" id="KW-0812">Transmembrane</keyword>
<feature type="domain" description="Histidine kinase" evidence="11">
    <location>
        <begin position="814"/>
        <end position="996"/>
    </location>
</feature>
<keyword evidence="3" id="KW-0597">Phosphoprotein</keyword>